<name>A0AAW8NPW3_9GAMM</name>
<dbReference type="Proteomes" id="UP001271263">
    <property type="component" value="Unassembled WGS sequence"/>
</dbReference>
<accession>A0AAW8NPW3</accession>
<evidence type="ECO:0000313" key="3">
    <source>
        <dbReference type="EMBL" id="MDW4823716.1"/>
    </source>
</evidence>
<dbReference type="Proteomes" id="UP001259340">
    <property type="component" value="Unassembled WGS sequence"/>
</dbReference>
<evidence type="ECO:0000313" key="5">
    <source>
        <dbReference type="Proteomes" id="UP001271263"/>
    </source>
</evidence>
<reference evidence="3 5" key="1">
    <citation type="journal article" date="2022" name="bioRxiv">
        <title>Prophages regulate Shewanella fidelis 3313 motility and biofilm formation: implications for gut colonization dynamics in Ciona robusta.</title>
        <authorList>
            <person name="Natarajan O."/>
            <person name="Gibboney S.L."/>
            <person name="Young M.N."/>
            <person name="Lim S.J."/>
            <person name="Pluta N."/>
            <person name="Atkinson C.G."/>
            <person name="Leigh B.A."/>
            <person name="Liberti A."/>
            <person name="Kees E.D."/>
            <person name="Breitbart M."/>
            <person name="Gralnick J.A."/>
            <person name="Dishaw L.J."/>
        </authorList>
    </citation>
    <scope>NUCLEOTIDE SEQUENCE [LARGE SCALE GENOMIC DNA]</scope>
    <source>
        <strain evidence="3 5">JG4066</strain>
    </source>
</reference>
<organism evidence="2 4">
    <name type="scientific">Shewanella fidelis</name>
    <dbReference type="NCBI Taxonomy" id="173509"/>
    <lineage>
        <taxon>Bacteria</taxon>
        <taxon>Pseudomonadati</taxon>
        <taxon>Pseudomonadota</taxon>
        <taxon>Gammaproteobacteria</taxon>
        <taxon>Alteromonadales</taxon>
        <taxon>Shewanellaceae</taxon>
        <taxon>Shewanella</taxon>
    </lineage>
</organism>
<dbReference type="RefSeq" id="WP_310654691.1">
    <property type="nucleotide sequence ID" value="NZ_JAPMLC010000001.1"/>
</dbReference>
<gene>
    <name evidence="2" type="ORF">OS133_09215</name>
    <name evidence="3" type="ORF">OS134_06500</name>
</gene>
<evidence type="ECO:0000313" key="2">
    <source>
        <dbReference type="EMBL" id="MDR8523849.1"/>
    </source>
</evidence>
<evidence type="ECO:0000256" key="1">
    <source>
        <dbReference type="SAM" id="MobiDB-lite"/>
    </source>
</evidence>
<sequence length="122" mass="12723">MAGEALAHIDCTACGTEKAAIKKIGNSSLLYTHCKKCGCDRRSGAAIQAIWQAAIDGGSLEPDVSNPATDIEDPKQNGDWVPPQENEQETENSEPAPSMAKAIFSAALLGLGCIGLVIKAAR</sequence>
<dbReference type="EMBL" id="JAPMLD010000002">
    <property type="protein sequence ID" value="MDW4823716.1"/>
    <property type="molecule type" value="Genomic_DNA"/>
</dbReference>
<feature type="region of interest" description="Disordered" evidence="1">
    <location>
        <begin position="58"/>
        <end position="97"/>
    </location>
</feature>
<keyword evidence="5" id="KW-1185">Reference proteome</keyword>
<dbReference type="EMBL" id="JAPMLE010000001">
    <property type="protein sequence ID" value="MDR8523849.1"/>
    <property type="molecule type" value="Genomic_DNA"/>
</dbReference>
<dbReference type="AlphaFoldDB" id="A0AAW8NPW3"/>
<comment type="caution">
    <text evidence="2">The sequence shown here is derived from an EMBL/GenBank/DDBJ whole genome shotgun (WGS) entry which is preliminary data.</text>
</comment>
<protein>
    <submittedName>
        <fullName evidence="2">Uncharacterized protein</fullName>
    </submittedName>
</protein>
<reference evidence="2" key="2">
    <citation type="submission" date="2022-11" db="EMBL/GenBank/DDBJ databases">
        <title>Prophages regulate Shewanella fidelis motility and biofilm formation: implications for gut colonization dynamics in Ciona robusta.</title>
        <authorList>
            <person name="Natarajan O."/>
            <person name="Gibboney S.L."/>
            <person name="Young M.N."/>
            <person name="Lim S.J."/>
            <person name="Pluta N."/>
            <person name="Atkinson C.G.F."/>
            <person name="Leigh B.A."/>
            <person name="Liberti A."/>
            <person name="Kees E."/>
            <person name="Breitbart M."/>
            <person name="Gralnick J."/>
            <person name="Dishaw L.J."/>
        </authorList>
    </citation>
    <scope>NUCLEOTIDE SEQUENCE</scope>
    <source>
        <strain evidence="2">3313</strain>
    </source>
</reference>
<proteinExistence type="predicted"/>
<evidence type="ECO:0000313" key="4">
    <source>
        <dbReference type="Proteomes" id="UP001259340"/>
    </source>
</evidence>